<protein>
    <submittedName>
        <fullName evidence="1">Uncharacterized protein</fullName>
    </submittedName>
</protein>
<dbReference type="AlphaFoldDB" id="A0A841CYY7"/>
<evidence type="ECO:0000313" key="2">
    <source>
        <dbReference type="Proteomes" id="UP000562352"/>
    </source>
</evidence>
<gene>
    <name evidence="1" type="ORF">FHS22_001272</name>
</gene>
<dbReference type="Proteomes" id="UP000562352">
    <property type="component" value="Unassembled WGS sequence"/>
</dbReference>
<sequence length="164" mass="18081">MPFSIVFEWGVMRINRPLAFLLILVMAAGCGVRWISETIDVDPAAISEVRGVGRKVAETTTSLIYEDVTQNISILILDVGASSFQEAANLTHGRLYQHGWIEKGRGIDSIHMKSARWKKTSLLIKPIESLEGYGVTQDPQVVKALEDDSIQSAAYVVLAFTPYA</sequence>
<dbReference type="EMBL" id="JACHJJ010000003">
    <property type="protein sequence ID" value="MBB5962013.1"/>
    <property type="molecule type" value="Genomic_DNA"/>
</dbReference>
<comment type="caution">
    <text evidence="1">The sequence shown here is derived from an EMBL/GenBank/DDBJ whole genome shotgun (WGS) entry which is preliminary data.</text>
</comment>
<accession>A0A841CYY7</accession>
<keyword evidence="2" id="KW-1185">Reference proteome</keyword>
<evidence type="ECO:0000313" key="1">
    <source>
        <dbReference type="EMBL" id="MBB5962013.1"/>
    </source>
</evidence>
<proteinExistence type="predicted"/>
<name>A0A841CYY7_PLAVE</name>
<dbReference type="RefSeq" id="WP_184939237.1">
    <property type="nucleotide sequence ID" value="NZ_BAAAWZ010000001.1"/>
</dbReference>
<organism evidence="1 2">
    <name type="scientific">Planomonospora venezuelensis</name>
    <dbReference type="NCBI Taxonomy" id="1999"/>
    <lineage>
        <taxon>Bacteria</taxon>
        <taxon>Bacillati</taxon>
        <taxon>Actinomycetota</taxon>
        <taxon>Actinomycetes</taxon>
        <taxon>Streptosporangiales</taxon>
        <taxon>Streptosporangiaceae</taxon>
        <taxon>Planomonospora</taxon>
    </lineage>
</organism>
<reference evidence="1 2" key="1">
    <citation type="submission" date="2020-08" db="EMBL/GenBank/DDBJ databases">
        <title>Genomic Encyclopedia of Type Strains, Phase III (KMG-III): the genomes of soil and plant-associated and newly described type strains.</title>
        <authorList>
            <person name="Whitman W."/>
        </authorList>
    </citation>
    <scope>NUCLEOTIDE SEQUENCE [LARGE SCALE GENOMIC DNA]</scope>
    <source>
        <strain evidence="1 2">CECT 3303</strain>
    </source>
</reference>